<evidence type="ECO:0000313" key="2">
    <source>
        <dbReference type="Proteomes" id="UP000274822"/>
    </source>
</evidence>
<evidence type="ECO:0000313" key="1">
    <source>
        <dbReference type="EMBL" id="RUS29703.1"/>
    </source>
</evidence>
<reference evidence="1 2" key="1">
    <citation type="journal article" date="2018" name="New Phytol.">
        <title>Phylogenomics of Endogonaceae and evolution of mycorrhizas within Mucoromycota.</title>
        <authorList>
            <person name="Chang Y."/>
            <person name="Desiro A."/>
            <person name="Na H."/>
            <person name="Sandor L."/>
            <person name="Lipzen A."/>
            <person name="Clum A."/>
            <person name="Barry K."/>
            <person name="Grigoriev I.V."/>
            <person name="Martin F.M."/>
            <person name="Stajich J.E."/>
            <person name="Smith M.E."/>
            <person name="Bonito G."/>
            <person name="Spatafora J.W."/>
        </authorList>
    </citation>
    <scope>NUCLEOTIDE SEQUENCE [LARGE SCALE GENOMIC DNA]</scope>
    <source>
        <strain evidence="1 2">AD002</strain>
    </source>
</reference>
<evidence type="ECO:0008006" key="3">
    <source>
        <dbReference type="Google" id="ProtNLM"/>
    </source>
</evidence>
<organism evidence="1 2">
    <name type="scientific">Jimgerdemannia flammicorona</name>
    <dbReference type="NCBI Taxonomy" id="994334"/>
    <lineage>
        <taxon>Eukaryota</taxon>
        <taxon>Fungi</taxon>
        <taxon>Fungi incertae sedis</taxon>
        <taxon>Mucoromycota</taxon>
        <taxon>Mucoromycotina</taxon>
        <taxon>Endogonomycetes</taxon>
        <taxon>Endogonales</taxon>
        <taxon>Endogonaceae</taxon>
        <taxon>Jimgerdemannia</taxon>
    </lineage>
</organism>
<name>A0A433QIT1_9FUNG</name>
<comment type="caution">
    <text evidence="1">The sequence shown here is derived from an EMBL/GenBank/DDBJ whole genome shotgun (WGS) entry which is preliminary data.</text>
</comment>
<protein>
    <recommendedName>
        <fullName evidence="3">Protein kinase domain-containing protein</fullName>
    </recommendedName>
</protein>
<proteinExistence type="predicted"/>
<accession>A0A433QIT1</accession>
<keyword evidence="2" id="KW-1185">Reference proteome</keyword>
<dbReference type="Proteomes" id="UP000274822">
    <property type="component" value="Unassembled WGS sequence"/>
</dbReference>
<dbReference type="InterPro" id="IPR011009">
    <property type="entry name" value="Kinase-like_dom_sf"/>
</dbReference>
<sequence length="160" mass="18761">MDKQQYNDQADNAVNFQYLYMLTDDFKRLIWKVRTNDGCAIIIKFTRRYNHNAHILYANQGLAPKLYFHNNQDIYRFKIIIMDYADGIPLSSPLVDKASLSIQNKIFQDVQNAISTLCTNNLIFSDLRLPNMLMVNNCKMLVDFEWCGEDNNARYPFLIS</sequence>
<gene>
    <name evidence="1" type="ORF">BC938DRAFT_480349</name>
</gene>
<dbReference type="AlphaFoldDB" id="A0A433QIT1"/>
<dbReference type="EMBL" id="RBNJ01004806">
    <property type="protein sequence ID" value="RUS29703.1"/>
    <property type="molecule type" value="Genomic_DNA"/>
</dbReference>
<dbReference type="SUPFAM" id="SSF56112">
    <property type="entry name" value="Protein kinase-like (PK-like)"/>
    <property type="match status" value="1"/>
</dbReference>